<organism evidence="2 3">
    <name type="scientific">Devosia enhydra</name>
    <dbReference type="NCBI Taxonomy" id="665118"/>
    <lineage>
        <taxon>Bacteria</taxon>
        <taxon>Pseudomonadati</taxon>
        <taxon>Pseudomonadota</taxon>
        <taxon>Alphaproteobacteria</taxon>
        <taxon>Hyphomicrobiales</taxon>
        <taxon>Devosiaceae</taxon>
        <taxon>Devosia</taxon>
    </lineage>
</organism>
<name>A0A1K2HXV2_9HYPH</name>
<dbReference type="STRING" id="665118.SAMN02983003_1971"/>
<keyword evidence="3" id="KW-1185">Reference proteome</keyword>
<dbReference type="Pfam" id="PF08281">
    <property type="entry name" value="Sigma70_r4_2"/>
    <property type="match status" value="1"/>
</dbReference>
<dbReference type="RefSeq" id="WP_072342148.1">
    <property type="nucleotide sequence ID" value="NZ_FPKU01000002.1"/>
</dbReference>
<dbReference type="OrthoDB" id="7334872at2"/>
<accession>A0A1K2HXV2</accession>
<dbReference type="GO" id="GO:0006352">
    <property type="term" value="P:DNA-templated transcription initiation"/>
    <property type="evidence" value="ECO:0007669"/>
    <property type="project" value="InterPro"/>
</dbReference>
<dbReference type="EMBL" id="FPKU01000002">
    <property type="protein sequence ID" value="SFZ84370.1"/>
    <property type="molecule type" value="Genomic_DNA"/>
</dbReference>
<dbReference type="GO" id="GO:0003677">
    <property type="term" value="F:DNA binding"/>
    <property type="evidence" value="ECO:0007669"/>
    <property type="project" value="InterPro"/>
</dbReference>
<gene>
    <name evidence="2" type="ORF">SAMN02983003_1971</name>
</gene>
<dbReference type="InterPro" id="IPR013324">
    <property type="entry name" value="RNA_pol_sigma_r3/r4-like"/>
</dbReference>
<evidence type="ECO:0000313" key="2">
    <source>
        <dbReference type="EMBL" id="SFZ84370.1"/>
    </source>
</evidence>
<evidence type="ECO:0000313" key="3">
    <source>
        <dbReference type="Proteomes" id="UP000183447"/>
    </source>
</evidence>
<dbReference type="AlphaFoldDB" id="A0A1K2HXV2"/>
<sequence length="240" mass="26291">MSIAWHAIRDHLTDSSSKLHFQRSFDAIRRAQAALTPFRDPAALLDRLHRTPGDPARKNLILAALVGAAQGDGPASDCALTMLLLALWPGLDAIRRRSLWRRLGTADEVASDVLARTTEAVRSLDLRRVNWIAATVLRNVERDMIRVRQRDTAREHLASSADPDEVADSGDSGIGAAGYARLNGAVRKLLGDDALLVIRVAIEGFSQAEVAVELGLTEAAARKRYQRAMRRLHAALEEIP</sequence>
<reference evidence="2 3" key="1">
    <citation type="submission" date="2016-11" db="EMBL/GenBank/DDBJ databases">
        <authorList>
            <person name="Jaros S."/>
            <person name="Januszkiewicz K."/>
            <person name="Wedrychowicz H."/>
        </authorList>
    </citation>
    <scope>NUCLEOTIDE SEQUENCE [LARGE SCALE GENOMIC DNA]</scope>
    <source>
        <strain evidence="2 3">ATCC 23634</strain>
    </source>
</reference>
<evidence type="ECO:0000259" key="1">
    <source>
        <dbReference type="Pfam" id="PF08281"/>
    </source>
</evidence>
<protein>
    <submittedName>
        <fullName evidence="2">RNA polymerase sigma-70 factor, ECF subfamily</fullName>
    </submittedName>
</protein>
<dbReference type="InterPro" id="IPR013249">
    <property type="entry name" value="RNA_pol_sigma70_r4_t2"/>
</dbReference>
<dbReference type="InterPro" id="IPR036388">
    <property type="entry name" value="WH-like_DNA-bd_sf"/>
</dbReference>
<dbReference type="Proteomes" id="UP000183447">
    <property type="component" value="Unassembled WGS sequence"/>
</dbReference>
<dbReference type="GO" id="GO:0016987">
    <property type="term" value="F:sigma factor activity"/>
    <property type="evidence" value="ECO:0007669"/>
    <property type="project" value="InterPro"/>
</dbReference>
<feature type="domain" description="RNA polymerase sigma factor 70 region 4 type 2" evidence="1">
    <location>
        <begin position="185"/>
        <end position="232"/>
    </location>
</feature>
<dbReference type="SUPFAM" id="SSF88659">
    <property type="entry name" value="Sigma3 and sigma4 domains of RNA polymerase sigma factors"/>
    <property type="match status" value="1"/>
</dbReference>
<dbReference type="Gene3D" id="1.10.10.10">
    <property type="entry name" value="Winged helix-like DNA-binding domain superfamily/Winged helix DNA-binding domain"/>
    <property type="match status" value="1"/>
</dbReference>
<proteinExistence type="predicted"/>